<dbReference type="Pfam" id="PF03060">
    <property type="entry name" value="NMO"/>
    <property type="match status" value="1"/>
</dbReference>
<evidence type="ECO:0000313" key="5">
    <source>
        <dbReference type="Proteomes" id="UP001140510"/>
    </source>
</evidence>
<dbReference type="EMBL" id="JAPEVA010000006">
    <property type="protein sequence ID" value="KAJ4411100.1"/>
    <property type="molecule type" value="Genomic_DNA"/>
</dbReference>
<dbReference type="PANTHER" id="PTHR32332:SF34">
    <property type="entry name" value="2-NITROPROPANE DIOXYGENASE FAMILY, PUTATIVE-RELATED"/>
    <property type="match status" value="1"/>
</dbReference>
<dbReference type="GO" id="GO:0018580">
    <property type="term" value="F:nitronate monooxygenase activity"/>
    <property type="evidence" value="ECO:0007669"/>
    <property type="project" value="InterPro"/>
</dbReference>
<evidence type="ECO:0000256" key="3">
    <source>
        <dbReference type="ARBA" id="ARBA00023002"/>
    </source>
</evidence>
<dbReference type="PANTHER" id="PTHR32332">
    <property type="entry name" value="2-NITROPROPANE DIOXYGENASE"/>
    <property type="match status" value="1"/>
</dbReference>
<sequence length="380" mass="40377">MDPIQRLKTDYPWIQTPLIVGAPMRLIALADLAVAISKAGGIGFIGAGTDVSSLSSYFSSACNLLRDSDVKTTNGTLPIGVGFINWGANLKQALPVIAEFKPAAIWFFAPSSLAELTHWTYKYRAASPQSKVWVQVGSVREAEDVARECRPDVLVVQGTDAGGHGLAQGAGLVSLVPEVCDRIAELVPDEKERPVLVAAGGIAEKCGAAAALVLGASGVIMGTRFLASHEAVLAKGYQDEVLRASDGGQTTVRTKVWDNARGTTGWAETHNGRGIVNRTYTDALSGVADEENQRLYEADMKKGDQGWGVDARLCTYAGSAVGLIKEVKGAGDIVKEVEAMIDEGTGKYKALKSRQRLDATLIFSRIAGGLQRSAKLYLQI</sequence>
<evidence type="ECO:0000313" key="4">
    <source>
        <dbReference type="EMBL" id="KAJ4411100.1"/>
    </source>
</evidence>
<dbReference type="InterPro" id="IPR013785">
    <property type="entry name" value="Aldolase_TIM"/>
</dbReference>
<accession>A0A9W8ZKD3</accession>
<keyword evidence="5" id="KW-1185">Reference proteome</keyword>
<protein>
    <recommendedName>
        <fullName evidence="6">Nitronate monooxygenase domain-containing protein</fullName>
    </recommendedName>
</protein>
<keyword evidence="1" id="KW-0285">Flavoprotein</keyword>
<dbReference type="AlphaFoldDB" id="A0A9W8ZKD3"/>
<name>A0A9W8ZKD3_9PLEO</name>
<organism evidence="4 5">
    <name type="scientific">Didymella pomorum</name>
    <dbReference type="NCBI Taxonomy" id="749634"/>
    <lineage>
        <taxon>Eukaryota</taxon>
        <taxon>Fungi</taxon>
        <taxon>Dikarya</taxon>
        <taxon>Ascomycota</taxon>
        <taxon>Pezizomycotina</taxon>
        <taxon>Dothideomycetes</taxon>
        <taxon>Pleosporomycetidae</taxon>
        <taxon>Pleosporales</taxon>
        <taxon>Pleosporineae</taxon>
        <taxon>Didymellaceae</taxon>
        <taxon>Didymella</taxon>
    </lineage>
</organism>
<keyword evidence="3" id="KW-0560">Oxidoreductase</keyword>
<comment type="caution">
    <text evidence="4">The sequence shown here is derived from an EMBL/GenBank/DDBJ whole genome shotgun (WGS) entry which is preliminary data.</text>
</comment>
<evidence type="ECO:0008006" key="6">
    <source>
        <dbReference type="Google" id="ProtNLM"/>
    </source>
</evidence>
<evidence type="ECO:0000256" key="2">
    <source>
        <dbReference type="ARBA" id="ARBA00022643"/>
    </source>
</evidence>
<gene>
    <name evidence="4" type="ORF">N0V91_001473</name>
</gene>
<dbReference type="CDD" id="cd04730">
    <property type="entry name" value="NPD_like"/>
    <property type="match status" value="1"/>
</dbReference>
<dbReference type="InterPro" id="IPR004136">
    <property type="entry name" value="NMO"/>
</dbReference>
<proteinExistence type="predicted"/>
<keyword evidence="2" id="KW-0288">FMN</keyword>
<dbReference type="SUPFAM" id="SSF51412">
    <property type="entry name" value="Inosine monophosphate dehydrogenase (IMPDH)"/>
    <property type="match status" value="1"/>
</dbReference>
<reference evidence="4" key="1">
    <citation type="submission" date="2022-10" db="EMBL/GenBank/DDBJ databases">
        <title>Tapping the CABI collections for fungal endophytes: first genome assemblies for Collariella, Neodidymelliopsis, Ascochyta clinopodiicola, Didymella pomorum, Didymosphaeria variabile, Neocosmospora piperis and Neocucurbitaria cava.</title>
        <authorList>
            <person name="Hill R."/>
        </authorList>
    </citation>
    <scope>NUCLEOTIDE SEQUENCE</scope>
    <source>
        <strain evidence="4">IMI 355091</strain>
    </source>
</reference>
<evidence type="ECO:0000256" key="1">
    <source>
        <dbReference type="ARBA" id="ARBA00022630"/>
    </source>
</evidence>
<dbReference type="OrthoDB" id="2349068at2759"/>
<dbReference type="Proteomes" id="UP001140510">
    <property type="component" value="Unassembled WGS sequence"/>
</dbReference>
<dbReference type="Gene3D" id="3.20.20.70">
    <property type="entry name" value="Aldolase class I"/>
    <property type="match status" value="1"/>
</dbReference>